<name>A0ABD3DTD3_9LAMI</name>
<evidence type="ECO:0000256" key="3">
    <source>
        <dbReference type="ARBA" id="ARBA00023175"/>
    </source>
</evidence>
<sequence length="67" mass="7997">MMKSTLIKDLYGEIERLKNKVYAAAREKNGVYIPKERYYQEESDRKAMADQIEQMGVTIENHQKKMR</sequence>
<protein>
    <submittedName>
        <fullName evidence="5">Kinesin-like protein KIN-5C</fullName>
    </submittedName>
</protein>
<gene>
    <name evidence="5" type="primary">KIN5C_3</name>
    <name evidence="5" type="ORF">CASFOL_012043</name>
</gene>
<dbReference type="InterPro" id="IPR047149">
    <property type="entry name" value="KIF11-like"/>
</dbReference>
<proteinExistence type="predicted"/>
<dbReference type="AlphaFoldDB" id="A0ABD3DTD3"/>
<dbReference type="PANTHER" id="PTHR47970:SF12">
    <property type="entry name" value="KINESIN FAMILY MEMBER 11"/>
    <property type="match status" value="1"/>
</dbReference>
<evidence type="ECO:0000256" key="1">
    <source>
        <dbReference type="ARBA" id="ARBA00004245"/>
    </source>
</evidence>
<evidence type="ECO:0000256" key="4">
    <source>
        <dbReference type="ARBA" id="ARBA00023212"/>
    </source>
</evidence>
<dbReference type="EMBL" id="JAVIJP010000015">
    <property type="protein sequence ID" value="KAL3644111.1"/>
    <property type="molecule type" value="Genomic_DNA"/>
</dbReference>
<evidence type="ECO:0000313" key="6">
    <source>
        <dbReference type="Proteomes" id="UP001632038"/>
    </source>
</evidence>
<dbReference type="Proteomes" id="UP001632038">
    <property type="component" value="Unassembled WGS sequence"/>
</dbReference>
<keyword evidence="4" id="KW-0206">Cytoskeleton</keyword>
<comment type="caution">
    <text evidence="5">The sequence shown here is derived from an EMBL/GenBank/DDBJ whole genome shotgun (WGS) entry which is preliminary data.</text>
</comment>
<organism evidence="5 6">
    <name type="scientific">Castilleja foliolosa</name>
    <dbReference type="NCBI Taxonomy" id="1961234"/>
    <lineage>
        <taxon>Eukaryota</taxon>
        <taxon>Viridiplantae</taxon>
        <taxon>Streptophyta</taxon>
        <taxon>Embryophyta</taxon>
        <taxon>Tracheophyta</taxon>
        <taxon>Spermatophyta</taxon>
        <taxon>Magnoliopsida</taxon>
        <taxon>eudicotyledons</taxon>
        <taxon>Gunneridae</taxon>
        <taxon>Pentapetalae</taxon>
        <taxon>asterids</taxon>
        <taxon>lamiids</taxon>
        <taxon>Lamiales</taxon>
        <taxon>Orobanchaceae</taxon>
        <taxon>Pedicularideae</taxon>
        <taxon>Castillejinae</taxon>
        <taxon>Castilleja</taxon>
    </lineage>
</organism>
<keyword evidence="2" id="KW-0963">Cytoplasm</keyword>
<evidence type="ECO:0000256" key="2">
    <source>
        <dbReference type="ARBA" id="ARBA00022490"/>
    </source>
</evidence>
<comment type="subcellular location">
    <subcellularLocation>
        <location evidence="1">Cytoplasm</location>
        <location evidence="1">Cytoskeleton</location>
    </subcellularLocation>
</comment>
<keyword evidence="3" id="KW-0505">Motor protein</keyword>
<dbReference type="GO" id="GO:0005856">
    <property type="term" value="C:cytoskeleton"/>
    <property type="evidence" value="ECO:0007669"/>
    <property type="project" value="UniProtKB-SubCell"/>
</dbReference>
<evidence type="ECO:0000313" key="5">
    <source>
        <dbReference type="EMBL" id="KAL3644111.1"/>
    </source>
</evidence>
<dbReference type="PANTHER" id="PTHR47970">
    <property type="entry name" value="KINESIN-LIKE PROTEIN KIF11"/>
    <property type="match status" value="1"/>
</dbReference>
<keyword evidence="6" id="KW-1185">Reference proteome</keyword>
<accession>A0ABD3DTD3</accession>
<reference evidence="6" key="1">
    <citation type="journal article" date="2024" name="IScience">
        <title>Strigolactones Initiate the Formation of Haustorium-like Structures in Castilleja.</title>
        <authorList>
            <person name="Buerger M."/>
            <person name="Peterson D."/>
            <person name="Chory J."/>
        </authorList>
    </citation>
    <scope>NUCLEOTIDE SEQUENCE [LARGE SCALE GENOMIC DNA]</scope>
</reference>